<comment type="caution">
    <text evidence="2">The sequence shown here is derived from an EMBL/GenBank/DDBJ whole genome shotgun (WGS) entry which is preliminary data.</text>
</comment>
<proteinExistence type="predicted"/>
<organism evidence="2 3">
    <name type="scientific">Dryococelus australis</name>
    <dbReference type="NCBI Taxonomy" id="614101"/>
    <lineage>
        <taxon>Eukaryota</taxon>
        <taxon>Metazoa</taxon>
        <taxon>Ecdysozoa</taxon>
        <taxon>Arthropoda</taxon>
        <taxon>Hexapoda</taxon>
        <taxon>Insecta</taxon>
        <taxon>Pterygota</taxon>
        <taxon>Neoptera</taxon>
        <taxon>Polyneoptera</taxon>
        <taxon>Phasmatodea</taxon>
        <taxon>Verophasmatodea</taxon>
        <taxon>Anareolatae</taxon>
        <taxon>Phasmatidae</taxon>
        <taxon>Eurycanthinae</taxon>
        <taxon>Dryococelus</taxon>
    </lineage>
</organism>
<feature type="region of interest" description="Disordered" evidence="1">
    <location>
        <begin position="1"/>
        <end position="50"/>
    </location>
</feature>
<evidence type="ECO:0000313" key="3">
    <source>
        <dbReference type="Proteomes" id="UP001159363"/>
    </source>
</evidence>
<keyword evidence="3" id="KW-1185">Reference proteome</keyword>
<sequence length="313" mass="36630">MREMKIKRWNERTKEREHTRDGRALRKPMDRYRERENRKRERDEMREGEGEGWNERKILNEGGKSAHTLKGVWSSAVAHAQESYKVQVVNIALMANRWRNFRNPLVYPTLSPHGGQTTLEATRKNKSDNARWSSGSILLHSTPGVPEYDSRYGYPGFGFPWFSETTPRECWYRLFTDKIDFKPVCTEVTIAIASEFIMNALDDSEPIADLQGNKKRTQYCQVSDLGTVVAMEETPQRPNHAYPDMGLLLEYYRFAAVHNILSIVVKILHRIWYGIQRVMPIIPTKRKLRKYKSVANLELMLQNPMFLQQDIHL</sequence>
<dbReference type="EMBL" id="JARBHB010000015">
    <property type="protein sequence ID" value="KAJ8867707.1"/>
    <property type="molecule type" value="Genomic_DNA"/>
</dbReference>
<evidence type="ECO:0000256" key="1">
    <source>
        <dbReference type="SAM" id="MobiDB-lite"/>
    </source>
</evidence>
<accession>A0ABQ9G6J0</accession>
<evidence type="ECO:0000313" key="2">
    <source>
        <dbReference type="EMBL" id="KAJ8867707.1"/>
    </source>
</evidence>
<reference evidence="2 3" key="1">
    <citation type="submission" date="2023-02" db="EMBL/GenBank/DDBJ databases">
        <title>LHISI_Scaffold_Assembly.</title>
        <authorList>
            <person name="Stuart O.P."/>
            <person name="Cleave R."/>
            <person name="Magrath M.J.L."/>
            <person name="Mikheyev A.S."/>
        </authorList>
    </citation>
    <scope>NUCLEOTIDE SEQUENCE [LARGE SCALE GENOMIC DNA]</scope>
    <source>
        <strain evidence="2">Daus_M_001</strain>
        <tissue evidence="2">Leg muscle</tissue>
    </source>
</reference>
<dbReference type="Proteomes" id="UP001159363">
    <property type="component" value="Chromosome 14"/>
</dbReference>
<gene>
    <name evidence="2" type="ORF">PR048_031510</name>
</gene>
<protein>
    <submittedName>
        <fullName evidence="2">Uncharacterized protein</fullName>
    </submittedName>
</protein>
<name>A0ABQ9G6J0_9NEOP</name>